<feature type="transmembrane region" description="Helical" evidence="3">
    <location>
        <begin position="564"/>
        <end position="587"/>
    </location>
</feature>
<accession>A0A915D9S0</accession>
<dbReference type="SUPFAM" id="SSF53474">
    <property type="entry name" value="alpha/beta-Hydrolases"/>
    <property type="match status" value="1"/>
</dbReference>
<keyword evidence="3" id="KW-1133">Transmembrane helix</keyword>
<evidence type="ECO:0000313" key="6">
    <source>
        <dbReference type="WBParaSite" id="jg17630"/>
    </source>
</evidence>
<feature type="region of interest" description="Disordered" evidence="2">
    <location>
        <begin position="617"/>
        <end position="640"/>
    </location>
</feature>
<comment type="similarity">
    <text evidence="1">Belongs to the type-B carboxylesterase/lipase family.</text>
</comment>
<dbReference type="InterPro" id="IPR029058">
    <property type="entry name" value="AB_hydrolase_fold"/>
</dbReference>
<keyword evidence="3" id="KW-0812">Transmembrane</keyword>
<dbReference type="Pfam" id="PF00135">
    <property type="entry name" value="COesterase"/>
    <property type="match status" value="1"/>
</dbReference>
<keyword evidence="5" id="KW-1185">Reference proteome</keyword>
<evidence type="ECO:0000256" key="1">
    <source>
        <dbReference type="ARBA" id="ARBA00005964"/>
    </source>
</evidence>
<dbReference type="InterPro" id="IPR002018">
    <property type="entry name" value="CarbesteraseB"/>
</dbReference>
<sequence>MAISAAKWTHQPKDAFKLSPVCVQSGLPQLSETEALKSTSSQRFDHVHKLFPYLKPQSEDCLYMNMYLPERIDRREGDKPGTTNLLSVLVVIHGGDYGWGGANPFNGSVLAAHGQILVVMLNYRLGIYGFLGRCEATSCTGNAGLSDLVAALKMLSNILPSFGADPASLTLLGWGSGASLVSLLMASPITQPKNRLFRRAILLDGSALCPWAMSDHPQQYFLRVAHELVCVDKEKQKLDHTDNNYQKQISQIVRCVQEHSQQNLTAAARKVHVPSFMSAFAPIVDGIMVPNHPKVSFSSKFGALFRDIDLMLGTVNFPAHHLISSNDIENGIEIERRDKILRTLTRNLFDYHRTEIFNAILNEYTDWENGNKNHPKTVRNNLLAALSDVLFTTPLIETARMHSTDEVPKNSNTFLFLFSHETKGWTREQPYSSGIRGSLSDEHIPYILATLCCLLYKTKMRSSKTQAMSTETTIEDRFHGTPWPQYTPVTREAYLEITDRPGSFIPQLNRGSKEVPEEHNFLPDHFNKNSFYEIYYHHSFTIRQHPKTLAKDKNAVDVKKSENYSLVITVAVGIGLLVLNLCVYAIMFRKCCERKRKSKKHLKYQSYTTGHPDVSYLPANSLGQQLPPPPPPLAANLSTDDTSHANNFTTFDAGLNSMRNSSISHHHERVNLPASSFSATNENEMLNNGAGASQQYRGNLHEQEPLLAGANSKSSTPGLVGVRAGISPTCPRHGRAAQLLMASRANSVGSTTAYTMGQAPSATLEEVQV</sequence>
<dbReference type="WBParaSite" id="jg17630">
    <property type="protein sequence ID" value="jg17630"/>
    <property type="gene ID" value="jg17630"/>
</dbReference>
<evidence type="ECO:0000256" key="2">
    <source>
        <dbReference type="SAM" id="MobiDB-lite"/>
    </source>
</evidence>
<dbReference type="AlphaFoldDB" id="A0A915D9S0"/>
<name>A0A915D9S0_9BILA</name>
<dbReference type="InterPro" id="IPR051093">
    <property type="entry name" value="Neuroligin/BSAL"/>
</dbReference>
<organism evidence="5 6">
    <name type="scientific">Ditylenchus dipsaci</name>
    <dbReference type="NCBI Taxonomy" id="166011"/>
    <lineage>
        <taxon>Eukaryota</taxon>
        <taxon>Metazoa</taxon>
        <taxon>Ecdysozoa</taxon>
        <taxon>Nematoda</taxon>
        <taxon>Chromadorea</taxon>
        <taxon>Rhabditida</taxon>
        <taxon>Tylenchina</taxon>
        <taxon>Tylenchomorpha</taxon>
        <taxon>Sphaerularioidea</taxon>
        <taxon>Anguinidae</taxon>
        <taxon>Anguininae</taxon>
        <taxon>Ditylenchus</taxon>
    </lineage>
</organism>
<dbReference type="Gene3D" id="3.40.50.1820">
    <property type="entry name" value="alpha/beta hydrolase"/>
    <property type="match status" value="1"/>
</dbReference>
<evidence type="ECO:0000259" key="4">
    <source>
        <dbReference type="Pfam" id="PF00135"/>
    </source>
</evidence>
<protein>
    <submittedName>
        <fullName evidence="6">Carboxylesterase type B domain-containing protein</fullName>
    </submittedName>
</protein>
<reference evidence="6" key="1">
    <citation type="submission" date="2022-11" db="UniProtKB">
        <authorList>
            <consortium name="WormBaseParasite"/>
        </authorList>
    </citation>
    <scope>IDENTIFICATION</scope>
</reference>
<feature type="domain" description="Carboxylesterase type B" evidence="4">
    <location>
        <begin position="4"/>
        <end position="468"/>
    </location>
</feature>
<evidence type="ECO:0000313" key="5">
    <source>
        <dbReference type="Proteomes" id="UP000887574"/>
    </source>
</evidence>
<evidence type="ECO:0000256" key="3">
    <source>
        <dbReference type="SAM" id="Phobius"/>
    </source>
</evidence>
<proteinExistence type="inferred from homology"/>
<dbReference type="Proteomes" id="UP000887574">
    <property type="component" value="Unplaced"/>
</dbReference>
<dbReference type="PANTHER" id="PTHR43903">
    <property type="entry name" value="NEUROLIGIN"/>
    <property type="match status" value="1"/>
</dbReference>
<keyword evidence="3" id="KW-0472">Membrane</keyword>